<dbReference type="PANTHER" id="PTHR11803">
    <property type="entry name" value="2-IMINOBUTANOATE/2-IMINOPROPANOATE DEAMINASE RIDA"/>
    <property type="match status" value="1"/>
</dbReference>
<reference evidence="1" key="1">
    <citation type="submission" date="2023-08" db="EMBL/GenBank/DDBJ databases">
        <title>Black Yeasts Isolated from many extreme environments.</title>
        <authorList>
            <person name="Coleine C."/>
            <person name="Stajich J.E."/>
            <person name="Selbmann L."/>
        </authorList>
    </citation>
    <scope>NUCLEOTIDE SEQUENCE</scope>
    <source>
        <strain evidence="1">CCFEE 5401</strain>
    </source>
</reference>
<dbReference type="Proteomes" id="UP001310890">
    <property type="component" value="Unassembled WGS sequence"/>
</dbReference>
<gene>
    <name evidence="1" type="ORF">LTR62_007155</name>
</gene>
<dbReference type="AlphaFoldDB" id="A0AAN7TER3"/>
<evidence type="ECO:0000313" key="1">
    <source>
        <dbReference type="EMBL" id="KAK5109281.1"/>
    </source>
</evidence>
<dbReference type="PANTHER" id="PTHR11803:SF39">
    <property type="entry name" value="2-IMINOBUTANOATE_2-IMINOPROPANOATE DEAMINASE"/>
    <property type="match status" value="1"/>
</dbReference>
<dbReference type="GO" id="GO:0019239">
    <property type="term" value="F:deaminase activity"/>
    <property type="evidence" value="ECO:0007669"/>
    <property type="project" value="TreeGrafter"/>
</dbReference>
<dbReference type="GO" id="GO:0005739">
    <property type="term" value="C:mitochondrion"/>
    <property type="evidence" value="ECO:0007669"/>
    <property type="project" value="TreeGrafter"/>
</dbReference>
<organism evidence="1 2">
    <name type="scientific">Meristemomyces frigidus</name>
    <dbReference type="NCBI Taxonomy" id="1508187"/>
    <lineage>
        <taxon>Eukaryota</taxon>
        <taxon>Fungi</taxon>
        <taxon>Dikarya</taxon>
        <taxon>Ascomycota</taxon>
        <taxon>Pezizomycotina</taxon>
        <taxon>Dothideomycetes</taxon>
        <taxon>Dothideomycetidae</taxon>
        <taxon>Mycosphaerellales</taxon>
        <taxon>Teratosphaeriaceae</taxon>
        <taxon>Meristemomyces</taxon>
    </lineage>
</organism>
<proteinExistence type="predicted"/>
<protein>
    <submittedName>
        <fullName evidence="1">Uncharacterized protein</fullName>
    </submittedName>
</protein>
<dbReference type="Gene3D" id="3.30.1330.40">
    <property type="entry name" value="RutC-like"/>
    <property type="match status" value="1"/>
</dbReference>
<dbReference type="EMBL" id="JAVRRL010000067">
    <property type="protein sequence ID" value="KAK5109281.1"/>
    <property type="molecule type" value="Genomic_DNA"/>
</dbReference>
<name>A0AAN7TER3_9PEZI</name>
<dbReference type="SUPFAM" id="SSF55298">
    <property type="entry name" value="YjgF-like"/>
    <property type="match status" value="1"/>
</dbReference>
<dbReference type="GO" id="GO:0005829">
    <property type="term" value="C:cytosol"/>
    <property type="evidence" value="ECO:0007669"/>
    <property type="project" value="TreeGrafter"/>
</dbReference>
<dbReference type="InterPro" id="IPR006175">
    <property type="entry name" value="YjgF/YER057c/UK114"/>
</dbReference>
<comment type="caution">
    <text evidence="1">The sequence shown here is derived from an EMBL/GenBank/DDBJ whole genome shotgun (WGS) entry which is preliminary data.</text>
</comment>
<accession>A0AAN7TER3</accession>
<dbReference type="Pfam" id="PF01042">
    <property type="entry name" value="Ribonuc_L-PSP"/>
    <property type="match status" value="1"/>
</dbReference>
<dbReference type="InterPro" id="IPR035959">
    <property type="entry name" value="RutC-like_sf"/>
</dbReference>
<evidence type="ECO:0000313" key="2">
    <source>
        <dbReference type="Proteomes" id="UP001310890"/>
    </source>
</evidence>
<sequence>MSSLDYFTYAGDVGKYGLETLGYSQAVRVPPGSRVEVSGQAGGWDPETHEVSSDVSAQIDQAFSNIQLALTTAGVKDGLSSVFSIKSYHVGFAEDHEEIFKAMKKNFEKWMPGHKPIWTLLGVARLGMADMKVEIDVVAWEK</sequence>